<sequence length="476" mass="52041">MSAPGEQSARLRAALLTPYPSARSSSSPVSLRLQMSCPTNREPCPHQHRCICRPQQLRQENSLSGPVRLRAISTENGASPTKSSKAMASLCNYTHPELQNTSGLERQGHGVLFPYNPEFYDRASGLYGPGTIIAWNMLFVSLLINAFFPEFPDTMPGRHNFWSGMSGELVTFVAYPMFAATDLLVHGIQLTTHQHRALVLRCLRNPSGNSLQGVRDVEYPQQPLDLADIPPDILSLGQRIVEVTGPLDVSYSSFPLLASWIMVTSGTLSPKCSAASLFLRAGTTYIVLLVFIFHCTLGSFSTGVLDIPLVEIVRLLWKAVGVVVIMADLIVAGGMILGLFRWCLTPRLRVRGDLERIAPTPQDGKPEDNLCYAAPGAALIGLALWAMNTQWLGALRPNSPWVPDLGVSVSEQDQLAALIAASMSLCCTLYCAVRRIHTDPRTEEVGDTVELHDSLLPERDSHDVEALVGARRISTM</sequence>
<proteinExistence type="predicted"/>
<feature type="transmembrane region" description="Helical" evidence="1">
    <location>
        <begin position="320"/>
        <end position="344"/>
    </location>
</feature>
<organism evidence="2 3">
    <name type="scientific">Schizothecium vesticola</name>
    <dbReference type="NCBI Taxonomy" id="314040"/>
    <lineage>
        <taxon>Eukaryota</taxon>
        <taxon>Fungi</taxon>
        <taxon>Dikarya</taxon>
        <taxon>Ascomycota</taxon>
        <taxon>Pezizomycotina</taxon>
        <taxon>Sordariomycetes</taxon>
        <taxon>Sordariomycetidae</taxon>
        <taxon>Sordariales</taxon>
        <taxon>Schizotheciaceae</taxon>
        <taxon>Schizothecium</taxon>
    </lineage>
</organism>
<feature type="transmembrane region" description="Helical" evidence="1">
    <location>
        <begin position="169"/>
        <end position="188"/>
    </location>
</feature>
<gene>
    <name evidence="2" type="ORF">B0T18DRAFT_417977</name>
</gene>
<keyword evidence="1" id="KW-0812">Transmembrane</keyword>
<name>A0AA40EJE9_9PEZI</name>
<keyword evidence="3" id="KW-1185">Reference proteome</keyword>
<keyword evidence="1" id="KW-1133">Transmembrane helix</keyword>
<accession>A0AA40EJE9</accession>
<reference evidence="2" key="1">
    <citation type="submission" date="2023-06" db="EMBL/GenBank/DDBJ databases">
        <title>Genome-scale phylogeny and comparative genomics of the fungal order Sordariales.</title>
        <authorList>
            <consortium name="Lawrence Berkeley National Laboratory"/>
            <person name="Hensen N."/>
            <person name="Bonometti L."/>
            <person name="Westerberg I."/>
            <person name="Brannstrom I.O."/>
            <person name="Guillou S."/>
            <person name="Cros-Aarteil S."/>
            <person name="Calhoun S."/>
            <person name="Haridas S."/>
            <person name="Kuo A."/>
            <person name="Mondo S."/>
            <person name="Pangilinan J."/>
            <person name="Riley R."/>
            <person name="LaButti K."/>
            <person name="Andreopoulos B."/>
            <person name="Lipzen A."/>
            <person name="Chen C."/>
            <person name="Yanf M."/>
            <person name="Daum C."/>
            <person name="Ng V."/>
            <person name="Clum A."/>
            <person name="Steindorff A."/>
            <person name="Ohm R."/>
            <person name="Martin F."/>
            <person name="Silar P."/>
            <person name="Natvig D."/>
            <person name="Lalanne C."/>
            <person name="Gautier V."/>
            <person name="Ament-velasquez S.L."/>
            <person name="Kruys A."/>
            <person name="Hutchinson M.I."/>
            <person name="Powell A.J."/>
            <person name="Barry K."/>
            <person name="Miller A.N."/>
            <person name="Grigoriev I.V."/>
            <person name="Debuchy R."/>
            <person name="Gladieux P."/>
            <person name="Thoren M.H."/>
            <person name="Johannesson H."/>
        </authorList>
    </citation>
    <scope>NUCLEOTIDE SEQUENCE</scope>
    <source>
        <strain evidence="2">SMH3187-1</strain>
    </source>
</reference>
<comment type="caution">
    <text evidence="2">The sequence shown here is derived from an EMBL/GenBank/DDBJ whole genome shotgun (WGS) entry which is preliminary data.</text>
</comment>
<dbReference type="Proteomes" id="UP001172155">
    <property type="component" value="Unassembled WGS sequence"/>
</dbReference>
<evidence type="ECO:0000256" key="1">
    <source>
        <dbReference type="SAM" id="Phobius"/>
    </source>
</evidence>
<evidence type="ECO:0000313" key="2">
    <source>
        <dbReference type="EMBL" id="KAK0740448.1"/>
    </source>
</evidence>
<feature type="transmembrane region" description="Helical" evidence="1">
    <location>
        <begin position="126"/>
        <end position="149"/>
    </location>
</feature>
<evidence type="ECO:0000313" key="3">
    <source>
        <dbReference type="Proteomes" id="UP001172155"/>
    </source>
</evidence>
<dbReference type="AlphaFoldDB" id="A0AA40EJE9"/>
<dbReference type="EMBL" id="JAUKUD010000006">
    <property type="protein sequence ID" value="KAK0740448.1"/>
    <property type="molecule type" value="Genomic_DNA"/>
</dbReference>
<feature type="transmembrane region" description="Helical" evidence="1">
    <location>
        <begin position="277"/>
        <end position="300"/>
    </location>
</feature>
<protein>
    <submittedName>
        <fullName evidence="2">Uncharacterized protein</fullName>
    </submittedName>
</protein>
<feature type="transmembrane region" description="Helical" evidence="1">
    <location>
        <begin position="370"/>
        <end position="394"/>
    </location>
</feature>
<keyword evidence="1" id="KW-0472">Membrane</keyword>
<feature type="transmembrane region" description="Helical" evidence="1">
    <location>
        <begin position="414"/>
        <end position="433"/>
    </location>
</feature>